<gene>
    <name evidence="2" type="ORF">J3998_04160</name>
</gene>
<dbReference type="PANTHER" id="PTHR18964:SF174">
    <property type="entry name" value="D-ALLOSE KINASE-RELATED"/>
    <property type="match status" value="1"/>
</dbReference>
<comment type="caution">
    <text evidence="2">The sequence shown here is derived from an EMBL/GenBank/DDBJ whole genome shotgun (WGS) entry which is preliminary data.</text>
</comment>
<dbReference type="InterPro" id="IPR049874">
    <property type="entry name" value="ROK_cs"/>
</dbReference>
<dbReference type="EMBL" id="JAGETV010000005">
    <property type="protein sequence ID" value="MBO1926760.1"/>
    <property type="molecule type" value="Genomic_DNA"/>
</dbReference>
<dbReference type="Pfam" id="PF00480">
    <property type="entry name" value="ROK"/>
    <property type="match status" value="1"/>
</dbReference>
<dbReference type="CDD" id="cd24066">
    <property type="entry name" value="ASKHA_NBD_ROK_EcFRK-like"/>
    <property type="match status" value="1"/>
</dbReference>
<dbReference type="PANTHER" id="PTHR18964">
    <property type="entry name" value="ROK (REPRESSOR, ORF, KINASE) FAMILY"/>
    <property type="match status" value="1"/>
</dbReference>
<dbReference type="InterPro" id="IPR000600">
    <property type="entry name" value="ROK"/>
</dbReference>
<sequence>MISHENLHIGIDLGGTKIEIIVLDTVGGERYRKRIDTPQGDYQGTINAIVGLVKTAEQQFQQICSVGIGIPGALSNSSGLVKNANSVCLIGQDLKGDLQQHLQREIFVANDANCFALSEAIDGSAKGAKVVFGVIIGTGCGGGIIVDGQVLTGINWIGGEWGHNPLPWSNADDQHECYCGLQGCTETFLSGTGLQKHFQQRTGQQLTAKQIVDLAEQGVVDAEEMLQDYCVWLAKGLASVINVVDPDVIVLGGGMGNIKRLYTEVPKLWDKWIFSNEATLTKLVAPRFGDSSGVRGAARLPNASHAK</sequence>
<keyword evidence="1" id="KW-0119">Carbohydrate metabolism</keyword>
<dbReference type="InterPro" id="IPR043129">
    <property type="entry name" value="ATPase_NBD"/>
</dbReference>
<keyword evidence="3" id="KW-1185">Reference proteome</keyword>
<reference evidence="2 3" key="1">
    <citation type="submission" date="2021-03" db="EMBL/GenBank/DDBJ databases">
        <title>Thiomicrorhabdus sp.nov.,novel sulfur-oxidizing bacteria isolated from coastal sediment.</title>
        <authorList>
            <person name="Liu X."/>
        </authorList>
    </citation>
    <scope>NUCLEOTIDE SEQUENCE [LARGE SCALE GENOMIC DNA]</scope>
    <source>
        <strain evidence="2 3">6S2-11</strain>
    </source>
</reference>
<dbReference type="Proteomes" id="UP000664835">
    <property type="component" value="Unassembled WGS sequence"/>
</dbReference>
<evidence type="ECO:0000313" key="3">
    <source>
        <dbReference type="Proteomes" id="UP000664835"/>
    </source>
</evidence>
<dbReference type="SUPFAM" id="SSF53067">
    <property type="entry name" value="Actin-like ATPase domain"/>
    <property type="match status" value="1"/>
</dbReference>
<evidence type="ECO:0000313" key="2">
    <source>
        <dbReference type="EMBL" id="MBO1926760.1"/>
    </source>
</evidence>
<evidence type="ECO:0000256" key="1">
    <source>
        <dbReference type="ARBA" id="ARBA00023277"/>
    </source>
</evidence>
<dbReference type="PROSITE" id="PS01125">
    <property type="entry name" value="ROK"/>
    <property type="match status" value="1"/>
</dbReference>
<name>A0ABS3Q360_9GAMM</name>
<protein>
    <submittedName>
        <fullName evidence="2">ROK family protein</fullName>
    </submittedName>
</protein>
<proteinExistence type="predicted"/>
<organism evidence="2 3">
    <name type="scientific">Thiomicrorhabdus marina</name>
    <dbReference type="NCBI Taxonomy" id="2818442"/>
    <lineage>
        <taxon>Bacteria</taxon>
        <taxon>Pseudomonadati</taxon>
        <taxon>Pseudomonadota</taxon>
        <taxon>Gammaproteobacteria</taxon>
        <taxon>Thiotrichales</taxon>
        <taxon>Piscirickettsiaceae</taxon>
        <taxon>Thiomicrorhabdus</taxon>
    </lineage>
</organism>
<dbReference type="RefSeq" id="WP_208148209.1">
    <property type="nucleotide sequence ID" value="NZ_JAGETV010000005.1"/>
</dbReference>
<accession>A0ABS3Q360</accession>
<dbReference type="Gene3D" id="3.30.420.40">
    <property type="match status" value="2"/>
</dbReference>